<evidence type="ECO:0000313" key="3">
    <source>
        <dbReference type="RefSeq" id="XP_005755307.1"/>
    </source>
</evidence>
<evidence type="ECO:0000313" key="2">
    <source>
        <dbReference type="Proteomes" id="UP000695023"/>
    </source>
</evidence>
<dbReference type="SUPFAM" id="SSF49410">
    <property type="entry name" value="Alpha-macroglobulin receptor domain"/>
    <property type="match status" value="1"/>
</dbReference>
<gene>
    <name evidence="3" type="primary">LOC102193089</name>
</gene>
<dbReference type="SMART" id="SM01361">
    <property type="entry name" value="A2M_recep"/>
    <property type="match status" value="1"/>
</dbReference>
<feature type="non-terminal residue" evidence="3">
    <location>
        <position position="1"/>
    </location>
</feature>
<dbReference type="Proteomes" id="UP000695023">
    <property type="component" value="Unplaced"/>
</dbReference>
<dbReference type="Pfam" id="PF07677">
    <property type="entry name" value="A2M_recep"/>
    <property type="match status" value="1"/>
</dbReference>
<protein>
    <submittedName>
        <fullName evidence="3">Alpha-2-macroglobulin-like protein 1</fullName>
    </submittedName>
</protein>
<dbReference type="InterPro" id="IPR036595">
    <property type="entry name" value="A-macroglobulin_rcpt-bd_sf"/>
</dbReference>
<accession>A0A9Y3S7L4</accession>
<dbReference type="Gene3D" id="2.60.40.690">
    <property type="entry name" value="Alpha-macroglobulin, receptor-binding domain"/>
    <property type="match status" value="1"/>
</dbReference>
<keyword evidence="2" id="KW-1185">Reference proteome</keyword>
<organism evidence="2 3">
    <name type="scientific">Pundamilia nyererei</name>
    <dbReference type="NCBI Taxonomy" id="303518"/>
    <lineage>
        <taxon>Eukaryota</taxon>
        <taxon>Metazoa</taxon>
        <taxon>Chordata</taxon>
        <taxon>Craniata</taxon>
        <taxon>Vertebrata</taxon>
        <taxon>Euteleostomi</taxon>
        <taxon>Actinopterygii</taxon>
        <taxon>Neopterygii</taxon>
        <taxon>Teleostei</taxon>
        <taxon>Neoteleostei</taxon>
        <taxon>Acanthomorphata</taxon>
        <taxon>Ovalentaria</taxon>
        <taxon>Cichlomorphae</taxon>
        <taxon>Cichliformes</taxon>
        <taxon>Cichlidae</taxon>
        <taxon>African cichlids</taxon>
        <taxon>Pseudocrenilabrinae</taxon>
        <taxon>Haplochromini</taxon>
        <taxon>Pundamilia</taxon>
    </lineage>
</organism>
<dbReference type="InterPro" id="IPR050473">
    <property type="entry name" value="A2M/Complement_sys"/>
</dbReference>
<reference evidence="3" key="1">
    <citation type="submission" date="2025-08" db="UniProtKB">
        <authorList>
            <consortium name="RefSeq"/>
        </authorList>
    </citation>
    <scope>IDENTIFICATION</scope>
</reference>
<dbReference type="PANTHER" id="PTHR11412:SF150">
    <property type="entry name" value="ALPHA-2-MACROGLOBULIN-RELATED"/>
    <property type="match status" value="1"/>
</dbReference>
<dbReference type="RefSeq" id="XP_005755307.1">
    <property type="nucleotide sequence ID" value="XM_005755250.1"/>
</dbReference>
<dbReference type="AlphaFoldDB" id="A0A9Y3S7L4"/>
<proteinExistence type="predicted"/>
<dbReference type="GeneID" id="102193089"/>
<sequence length="167" mass="18643">ETMQGVSGRYSLEVKGTACVSVQISVHYNIPSPTDVTTLSVEVKSEVDATSESRRKLTLTIKSLYSGKENTTNMVILDIKMLSGFVPNAVSLKMLEGAPLVDRVEQTEDHVLVYLQELPKDMPMNYSLTVIEELRVENLKPAMIKIYDYYQPSDQAETEYIYPSAAA</sequence>
<evidence type="ECO:0000259" key="1">
    <source>
        <dbReference type="SMART" id="SM01361"/>
    </source>
</evidence>
<dbReference type="PANTHER" id="PTHR11412">
    <property type="entry name" value="MACROGLOBULIN / COMPLEMENT"/>
    <property type="match status" value="1"/>
</dbReference>
<name>A0A9Y3S7L4_9CICH</name>
<feature type="domain" description="Alpha-macroglobulin receptor-binding" evidence="1">
    <location>
        <begin position="72"/>
        <end position="160"/>
    </location>
</feature>
<dbReference type="GO" id="GO:0005576">
    <property type="term" value="C:extracellular region"/>
    <property type="evidence" value="ECO:0007669"/>
    <property type="project" value="InterPro"/>
</dbReference>
<dbReference type="InterPro" id="IPR009048">
    <property type="entry name" value="A-macroglobulin_rcpt-bd"/>
</dbReference>